<dbReference type="PANTHER" id="PTHR30146">
    <property type="entry name" value="LACI-RELATED TRANSCRIPTIONAL REPRESSOR"/>
    <property type="match status" value="1"/>
</dbReference>
<gene>
    <name evidence="5" type="ORF">CGS59_06045</name>
</gene>
<name>A0A2A7AYV4_9FIRM</name>
<evidence type="ECO:0000256" key="2">
    <source>
        <dbReference type="ARBA" id="ARBA00023125"/>
    </source>
</evidence>
<dbReference type="RefSeq" id="WP_097779275.1">
    <property type="nucleotide sequence ID" value="NZ_JAEKBY010000002.1"/>
</dbReference>
<keyword evidence="1" id="KW-0805">Transcription regulation</keyword>
<dbReference type="InterPro" id="IPR046335">
    <property type="entry name" value="LacI/GalR-like_sensor"/>
</dbReference>
<reference evidence="5 6" key="1">
    <citation type="journal article" date="2017" name="Front. Microbiol.">
        <title>New Insights into the Diversity of the Genus Faecalibacterium.</title>
        <authorList>
            <person name="Benevides L."/>
            <person name="Burman S."/>
            <person name="Martin R."/>
            <person name="Robert V."/>
            <person name="Thomas M."/>
            <person name="Miquel S."/>
            <person name="Chain F."/>
            <person name="Sokol H."/>
            <person name="Bermudez-Humaran L.G."/>
            <person name="Morrison M."/>
            <person name="Langella P."/>
            <person name="Azevedo V.A."/>
            <person name="Chatel J.M."/>
            <person name="Soares S."/>
        </authorList>
    </citation>
    <scope>NUCLEOTIDE SEQUENCE [LARGE SCALE GENOMIC DNA]</scope>
    <source>
        <strain evidence="5 6">CNCM I 4644</strain>
    </source>
</reference>
<proteinExistence type="predicted"/>
<sequence length="351" mass="40034">MATKVTIQDIANELQLSRNTVSKAINNTGVLADATREKILRKAAEMGYKQFAYLPLFQEDDAKAAEPFILPSDKREIAMLTTQFLSSSHFSSMMLDRFQAEIDHLHSGMTIHRISPIELKEKKLPSSLNTERTAGIICFEVFDYDYAQMLCDLDVPLLFVDTPVMDMRPPLKADRLYMENRIEIQNVVAHMVQRGKKRISFAGDKNHCQSFFERYMAYKDAMEHFGLTEGLSTCAMPSGQQNYPASLYETIRRFKTMPDAFVCANDFVAMDLVKALNELGYSVPDDIWVCGFDDSQEASYFVPRLTSIHIHEQIMGYTAANLLMTRIEEPSLNYRTVYTETNLILRESTGD</sequence>
<dbReference type="InterPro" id="IPR010982">
    <property type="entry name" value="Lambda_DNA-bd_dom_sf"/>
</dbReference>
<dbReference type="SUPFAM" id="SSF47413">
    <property type="entry name" value="lambda repressor-like DNA-binding domains"/>
    <property type="match status" value="1"/>
</dbReference>
<feature type="domain" description="HTH lacI-type" evidence="4">
    <location>
        <begin position="5"/>
        <end position="49"/>
    </location>
</feature>
<keyword evidence="2" id="KW-0238">DNA-binding</keyword>
<dbReference type="SUPFAM" id="SSF53822">
    <property type="entry name" value="Periplasmic binding protein-like I"/>
    <property type="match status" value="1"/>
</dbReference>
<dbReference type="SMART" id="SM00354">
    <property type="entry name" value="HTH_LACI"/>
    <property type="match status" value="1"/>
</dbReference>
<dbReference type="Proteomes" id="UP000220480">
    <property type="component" value="Unassembled WGS sequence"/>
</dbReference>
<evidence type="ECO:0000313" key="6">
    <source>
        <dbReference type="Proteomes" id="UP000220480"/>
    </source>
</evidence>
<dbReference type="AlphaFoldDB" id="A0A2A7AYV4"/>
<organism evidence="5 6">
    <name type="scientific">Faecalibacterium prausnitzii</name>
    <dbReference type="NCBI Taxonomy" id="853"/>
    <lineage>
        <taxon>Bacteria</taxon>
        <taxon>Bacillati</taxon>
        <taxon>Bacillota</taxon>
        <taxon>Clostridia</taxon>
        <taxon>Eubacteriales</taxon>
        <taxon>Oscillospiraceae</taxon>
        <taxon>Faecalibacterium</taxon>
    </lineage>
</organism>
<dbReference type="Gene3D" id="1.10.260.40">
    <property type="entry name" value="lambda repressor-like DNA-binding domains"/>
    <property type="match status" value="1"/>
</dbReference>
<dbReference type="CDD" id="cd01392">
    <property type="entry name" value="HTH_LacI"/>
    <property type="match status" value="1"/>
</dbReference>
<dbReference type="InterPro" id="IPR000843">
    <property type="entry name" value="HTH_LacI"/>
</dbReference>
<dbReference type="GO" id="GO:0003700">
    <property type="term" value="F:DNA-binding transcription factor activity"/>
    <property type="evidence" value="ECO:0007669"/>
    <property type="project" value="TreeGrafter"/>
</dbReference>
<dbReference type="GO" id="GO:0000976">
    <property type="term" value="F:transcription cis-regulatory region binding"/>
    <property type="evidence" value="ECO:0007669"/>
    <property type="project" value="TreeGrafter"/>
</dbReference>
<dbReference type="PROSITE" id="PS50932">
    <property type="entry name" value="HTH_LACI_2"/>
    <property type="match status" value="1"/>
</dbReference>
<evidence type="ECO:0000256" key="3">
    <source>
        <dbReference type="ARBA" id="ARBA00023163"/>
    </source>
</evidence>
<evidence type="ECO:0000256" key="1">
    <source>
        <dbReference type="ARBA" id="ARBA00023015"/>
    </source>
</evidence>
<dbReference type="InterPro" id="IPR028082">
    <property type="entry name" value="Peripla_BP_I"/>
</dbReference>
<accession>A0A2A7AYV4</accession>
<dbReference type="Pfam" id="PF13377">
    <property type="entry name" value="Peripla_BP_3"/>
    <property type="match status" value="1"/>
</dbReference>
<dbReference type="EMBL" id="NMTZ01000016">
    <property type="protein sequence ID" value="PDX84326.1"/>
    <property type="molecule type" value="Genomic_DNA"/>
</dbReference>
<dbReference type="Pfam" id="PF00356">
    <property type="entry name" value="LacI"/>
    <property type="match status" value="1"/>
</dbReference>
<dbReference type="Gene3D" id="3.40.50.2300">
    <property type="match status" value="2"/>
</dbReference>
<protein>
    <submittedName>
        <fullName evidence="5">LacI family transcriptional regulator</fullName>
    </submittedName>
</protein>
<keyword evidence="3" id="KW-0804">Transcription</keyword>
<dbReference type="PANTHER" id="PTHR30146:SF109">
    <property type="entry name" value="HTH-TYPE TRANSCRIPTIONAL REGULATOR GALS"/>
    <property type="match status" value="1"/>
</dbReference>
<comment type="caution">
    <text evidence="5">The sequence shown here is derived from an EMBL/GenBank/DDBJ whole genome shotgun (WGS) entry which is preliminary data.</text>
</comment>
<evidence type="ECO:0000259" key="4">
    <source>
        <dbReference type="PROSITE" id="PS50932"/>
    </source>
</evidence>
<evidence type="ECO:0000313" key="5">
    <source>
        <dbReference type="EMBL" id="PDX84326.1"/>
    </source>
</evidence>